<dbReference type="AlphaFoldDB" id="A0A1C5GIC9"/>
<feature type="transmembrane region" description="Helical" evidence="8">
    <location>
        <begin position="198"/>
        <end position="216"/>
    </location>
</feature>
<keyword evidence="4 8" id="KW-1003">Cell membrane</keyword>
<name>A0A1C5GIC9_MICEH</name>
<dbReference type="RefSeq" id="WP_231925852.1">
    <property type="nucleotide sequence ID" value="NZ_JBFAAC010000015.1"/>
</dbReference>
<reference evidence="9 10" key="1">
    <citation type="submission" date="2016-06" db="EMBL/GenBank/DDBJ databases">
        <authorList>
            <person name="Kjaerup R.B."/>
            <person name="Dalgaard T.S."/>
            <person name="Juul-Madsen H.R."/>
        </authorList>
    </citation>
    <scope>NUCLEOTIDE SEQUENCE [LARGE SCALE GENOMIC DNA]</scope>
    <source>
        <strain evidence="9 10">DSM 43913</strain>
    </source>
</reference>
<keyword evidence="10" id="KW-1185">Reference proteome</keyword>
<gene>
    <name evidence="9" type="ORF">GA0070610_5956</name>
</gene>
<feature type="transmembrane region" description="Helical" evidence="8">
    <location>
        <begin position="45"/>
        <end position="65"/>
    </location>
</feature>
<comment type="subcellular location">
    <subcellularLocation>
        <location evidence="1 8">Cell membrane</location>
        <topology evidence="1 8">Multi-pass membrane protein</topology>
    </subcellularLocation>
</comment>
<proteinExistence type="inferred from homology"/>
<evidence type="ECO:0000256" key="4">
    <source>
        <dbReference type="ARBA" id="ARBA00022475"/>
    </source>
</evidence>
<evidence type="ECO:0000256" key="1">
    <source>
        <dbReference type="ARBA" id="ARBA00004651"/>
    </source>
</evidence>
<accession>A0A1C5GIC9</accession>
<evidence type="ECO:0000313" key="9">
    <source>
        <dbReference type="EMBL" id="SCG19573.1"/>
    </source>
</evidence>
<feature type="transmembrane region" description="Helical" evidence="8">
    <location>
        <begin position="247"/>
        <end position="265"/>
    </location>
</feature>
<evidence type="ECO:0000256" key="7">
    <source>
        <dbReference type="ARBA" id="ARBA00023136"/>
    </source>
</evidence>
<feature type="transmembrane region" description="Helical" evidence="8">
    <location>
        <begin position="103"/>
        <end position="121"/>
    </location>
</feature>
<sequence length="266" mass="26561">MDATLNVAEGLAVLAAGVAAGAINAVVGSGTLVTFPVLLSLGYPPVVANVSNTVGLVPGSFTAAYAYRRELAGHGSLLTRLGVAAVLGGVTGGVLLLLLPPGAFRAIVPALIVLALVLVVVQPRLARALDRRRPVADDAGAPSAGGRAVRRAGPLLLLGVFATGVYGGYFGAAQGVLLLGLLGVLLSTDLRWVNGVKNVLAGLVNAVAAVLFVVVGNVAWQPALLIAVGSVAGGLVGGRWGRRLPPVALRAIIVLVGLAALVNLLL</sequence>
<feature type="transmembrane region" description="Helical" evidence="8">
    <location>
        <begin position="77"/>
        <end position="97"/>
    </location>
</feature>
<keyword evidence="7 8" id="KW-0472">Membrane</keyword>
<evidence type="ECO:0000256" key="8">
    <source>
        <dbReference type="RuleBase" id="RU363041"/>
    </source>
</evidence>
<feature type="transmembrane region" description="Helical" evidence="8">
    <location>
        <begin position="12"/>
        <end position="39"/>
    </location>
</feature>
<keyword evidence="6 8" id="KW-1133">Transmembrane helix</keyword>
<dbReference type="PANTHER" id="PTHR30269">
    <property type="entry name" value="TRANSMEMBRANE PROTEIN YFCA"/>
    <property type="match status" value="1"/>
</dbReference>
<dbReference type="Pfam" id="PF01925">
    <property type="entry name" value="TauE"/>
    <property type="match status" value="1"/>
</dbReference>
<dbReference type="GO" id="GO:0005886">
    <property type="term" value="C:plasma membrane"/>
    <property type="evidence" value="ECO:0007669"/>
    <property type="project" value="UniProtKB-SubCell"/>
</dbReference>
<evidence type="ECO:0000256" key="3">
    <source>
        <dbReference type="ARBA" id="ARBA00022448"/>
    </source>
</evidence>
<evidence type="ECO:0000313" key="10">
    <source>
        <dbReference type="Proteomes" id="UP000198251"/>
    </source>
</evidence>
<comment type="similarity">
    <text evidence="2 8">Belongs to the 4-toluene sulfonate uptake permease (TSUP) (TC 2.A.102) family.</text>
</comment>
<keyword evidence="3" id="KW-0813">Transport</keyword>
<feature type="transmembrane region" description="Helical" evidence="8">
    <location>
        <begin position="223"/>
        <end position="241"/>
    </location>
</feature>
<protein>
    <recommendedName>
        <fullName evidence="8">Probable membrane transporter protein</fullName>
    </recommendedName>
</protein>
<dbReference type="PANTHER" id="PTHR30269:SF0">
    <property type="entry name" value="MEMBRANE TRANSPORTER PROTEIN YFCA-RELATED"/>
    <property type="match status" value="1"/>
</dbReference>
<evidence type="ECO:0000256" key="5">
    <source>
        <dbReference type="ARBA" id="ARBA00022692"/>
    </source>
</evidence>
<dbReference type="GeneID" id="95805594"/>
<dbReference type="Proteomes" id="UP000198251">
    <property type="component" value="Chromosome I"/>
</dbReference>
<dbReference type="InterPro" id="IPR002781">
    <property type="entry name" value="TM_pro_TauE-like"/>
</dbReference>
<evidence type="ECO:0000256" key="2">
    <source>
        <dbReference type="ARBA" id="ARBA00009142"/>
    </source>
</evidence>
<keyword evidence="5 8" id="KW-0812">Transmembrane</keyword>
<dbReference type="InterPro" id="IPR052017">
    <property type="entry name" value="TSUP"/>
</dbReference>
<dbReference type="EMBL" id="LT607733">
    <property type="protein sequence ID" value="SCG19573.1"/>
    <property type="molecule type" value="Genomic_DNA"/>
</dbReference>
<evidence type="ECO:0000256" key="6">
    <source>
        <dbReference type="ARBA" id="ARBA00022989"/>
    </source>
</evidence>
<organism evidence="9 10">
    <name type="scientific">Micromonospora echinofusca</name>
    <dbReference type="NCBI Taxonomy" id="47858"/>
    <lineage>
        <taxon>Bacteria</taxon>
        <taxon>Bacillati</taxon>
        <taxon>Actinomycetota</taxon>
        <taxon>Actinomycetes</taxon>
        <taxon>Micromonosporales</taxon>
        <taxon>Micromonosporaceae</taxon>
        <taxon>Micromonospora</taxon>
    </lineage>
</organism>
<feature type="transmembrane region" description="Helical" evidence="8">
    <location>
        <begin position="155"/>
        <end position="186"/>
    </location>
</feature>